<dbReference type="SUPFAM" id="SSF160369">
    <property type="entry name" value="Ribosomal protein L10-like"/>
    <property type="match status" value="1"/>
</dbReference>
<dbReference type="InterPro" id="IPR022973">
    <property type="entry name" value="Ribosomal_uL10_bac"/>
</dbReference>
<dbReference type="GO" id="GO:0070180">
    <property type="term" value="F:large ribosomal subunit rRNA binding"/>
    <property type="evidence" value="ECO:0007669"/>
    <property type="project" value="UniProtKB-UniRule"/>
</dbReference>
<gene>
    <name evidence="5" type="primary">rplJ</name>
    <name evidence="6" type="ORF">A2Z06_00995</name>
</gene>
<dbReference type="InterPro" id="IPR001790">
    <property type="entry name" value="Ribosomal_uL10"/>
</dbReference>
<evidence type="ECO:0000313" key="6">
    <source>
        <dbReference type="EMBL" id="OGF97844.1"/>
    </source>
</evidence>
<keyword evidence="2 5" id="KW-0689">Ribosomal protein</keyword>
<organism evidence="6 7">
    <name type="scientific">Candidatus Glassbacteria bacterium RBG_16_58_8</name>
    <dbReference type="NCBI Taxonomy" id="1817866"/>
    <lineage>
        <taxon>Bacteria</taxon>
        <taxon>Candidatus Glassiibacteriota</taxon>
    </lineage>
</organism>
<evidence type="ECO:0000256" key="3">
    <source>
        <dbReference type="ARBA" id="ARBA00023274"/>
    </source>
</evidence>
<dbReference type="Gene3D" id="6.10.250.290">
    <property type="match status" value="1"/>
</dbReference>
<comment type="similarity">
    <text evidence="1 5">Belongs to the universal ribosomal protein uL10 family.</text>
</comment>
<protein>
    <recommendedName>
        <fullName evidence="4 5">Large ribosomal subunit protein uL10</fullName>
    </recommendedName>
</protein>
<dbReference type="Gene3D" id="3.30.70.1730">
    <property type="match status" value="1"/>
</dbReference>
<reference evidence="6 7" key="1">
    <citation type="journal article" date="2016" name="Nat. Commun.">
        <title>Thousands of microbial genomes shed light on interconnected biogeochemical processes in an aquifer system.</title>
        <authorList>
            <person name="Anantharaman K."/>
            <person name="Brown C.T."/>
            <person name="Hug L.A."/>
            <person name="Sharon I."/>
            <person name="Castelle C.J."/>
            <person name="Probst A.J."/>
            <person name="Thomas B.C."/>
            <person name="Singh A."/>
            <person name="Wilkins M.J."/>
            <person name="Karaoz U."/>
            <person name="Brodie E.L."/>
            <person name="Williams K.H."/>
            <person name="Hubbard S.S."/>
            <person name="Banfield J.F."/>
        </authorList>
    </citation>
    <scope>NUCLEOTIDE SEQUENCE [LARGE SCALE GENOMIC DNA]</scope>
</reference>
<keyword evidence="5" id="KW-0699">rRNA-binding</keyword>
<evidence type="ECO:0000256" key="1">
    <source>
        <dbReference type="ARBA" id="ARBA00008889"/>
    </source>
</evidence>
<accession>A0A1F5YCF7</accession>
<dbReference type="InterPro" id="IPR047865">
    <property type="entry name" value="Ribosomal_uL10_bac_type"/>
</dbReference>
<dbReference type="Proteomes" id="UP000179034">
    <property type="component" value="Unassembled WGS sequence"/>
</dbReference>
<keyword evidence="5" id="KW-0694">RNA-binding</keyword>
<sequence>MSINRNKKEEIVRELHEKIARTDAILLTDHTGLKVKHITLLRRKLRDASVEYRILKNTLARLAIRDTGKEELETYLDGPTSMMFLDRDVVRGTKTLIDFIKEFEKPEIKIGFIDDHLYDKTQLLTISKLPPREALIASFAGGLVSPLNRVAFLMAELIGRFVRAVDAVRAGKESSTASR</sequence>
<dbReference type="NCBIfam" id="NF000955">
    <property type="entry name" value="PRK00099.1-1"/>
    <property type="match status" value="1"/>
</dbReference>
<evidence type="ECO:0000313" key="7">
    <source>
        <dbReference type="Proteomes" id="UP000179034"/>
    </source>
</evidence>
<dbReference type="HAMAP" id="MF_00362">
    <property type="entry name" value="Ribosomal_uL10"/>
    <property type="match status" value="1"/>
</dbReference>
<dbReference type="GO" id="GO:0006412">
    <property type="term" value="P:translation"/>
    <property type="evidence" value="ECO:0007669"/>
    <property type="project" value="UniProtKB-UniRule"/>
</dbReference>
<comment type="subunit">
    <text evidence="5">Part of the ribosomal stalk of the 50S ribosomal subunit. The N-terminus interacts with L11 and the large rRNA to form the base of the stalk. The C-terminus forms an elongated spine to which L12 dimers bind in a sequential fashion forming a multimeric L10(L12)X complex.</text>
</comment>
<dbReference type="Pfam" id="PF00466">
    <property type="entry name" value="Ribosomal_L10"/>
    <property type="match status" value="1"/>
</dbReference>
<dbReference type="GO" id="GO:0005840">
    <property type="term" value="C:ribosome"/>
    <property type="evidence" value="ECO:0007669"/>
    <property type="project" value="UniProtKB-KW"/>
</dbReference>
<dbReference type="EMBL" id="MFIW01000046">
    <property type="protein sequence ID" value="OGF97844.1"/>
    <property type="molecule type" value="Genomic_DNA"/>
</dbReference>
<dbReference type="InterPro" id="IPR043141">
    <property type="entry name" value="Ribosomal_uL10-like_sf"/>
</dbReference>
<comment type="caution">
    <text evidence="6">The sequence shown here is derived from an EMBL/GenBank/DDBJ whole genome shotgun (WGS) entry which is preliminary data.</text>
</comment>
<evidence type="ECO:0000256" key="5">
    <source>
        <dbReference type="HAMAP-Rule" id="MF_00362"/>
    </source>
</evidence>
<dbReference type="GO" id="GO:1990904">
    <property type="term" value="C:ribonucleoprotein complex"/>
    <property type="evidence" value="ECO:0007669"/>
    <property type="project" value="UniProtKB-KW"/>
</dbReference>
<evidence type="ECO:0000256" key="4">
    <source>
        <dbReference type="ARBA" id="ARBA00035202"/>
    </source>
</evidence>
<comment type="function">
    <text evidence="5">Forms part of the ribosomal stalk, playing a central role in the interaction of the ribosome with GTP-bound translation factors.</text>
</comment>
<proteinExistence type="inferred from homology"/>
<keyword evidence="3 5" id="KW-0687">Ribonucleoprotein</keyword>
<evidence type="ECO:0000256" key="2">
    <source>
        <dbReference type="ARBA" id="ARBA00022980"/>
    </source>
</evidence>
<dbReference type="AlphaFoldDB" id="A0A1F5YCF7"/>
<dbReference type="CDD" id="cd05797">
    <property type="entry name" value="Ribosomal_L10"/>
    <property type="match status" value="1"/>
</dbReference>
<name>A0A1F5YCF7_9BACT</name>
<dbReference type="PANTHER" id="PTHR11560">
    <property type="entry name" value="39S RIBOSOMAL PROTEIN L10, MITOCHONDRIAL"/>
    <property type="match status" value="1"/>
</dbReference>